<keyword evidence="1" id="KW-1133">Transmembrane helix</keyword>
<sequence length="263" mass="27641">MSRRARSKAACTRRCGPCAPACTRTRWCDMSAENETYDSDALMAAITGEEPGDETRADPAFLAEYRAAEADLGLLREQLGILGERLAEAPPAPKPVPLRPSRTARRRARTLAFGTLAAAAVASAVTGLGWLLGHSGADSLSSADSGSSKAEAGVRFGSPSYLACATTVAEGEVTAVRELPAAGELQVTVHVSHYYKPTLGVKDLTYAIGEYDLPEPLTKGTRVLFGVTGGAPSPDHWVVGEQEIARERAWVTASLPASRGLGC</sequence>
<keyword evidence="3" id="KW-1185">Reference proteome</keyword>
<dbReference type="HOGENOM" id="CLU_997215_0_0_11"/>
<dbReference type="AlphaFoldDB" id="B5HYM2"/>
<protein>
    <submittedName>
        <fullName evidence="2">Uncharacterized protein</fullName>
    </submittedName>
</protein>
<name>B5HYM2_STRX2</name>
<evidence type="ECO:0000313" key="3">
    <source>
        <dbReference type="Proteomes" id="UP000002785"/>
    </source>
</evidence>
<keyword evidence="1" id="KW-0812">Transmembrane</keyword>
<keyword evidence="1" id="KW-0472">Membrane</keyword>
<proteinExistence type="predicted"/>
<dbReference type="eggNOG" id="ENOG502ZX7W">
    <property type="taxonomic scope" value="Bacteria"/>
</dbReference>
<gene>
    <name evidence="2" type="ORF">SSEG_09512</name>
</gene>
<evidence type="ECO:0000256" key="1">
    <source>
        <dbReference type="SAM" id="Phobius"/>
    </source>
</evidence>
<organism evidence="2 3">
    <name type="scientific">Streptomyces sviceus (strain ATCC 29083 / DSM 924 / JCM 4929 / NBRC 13980 / NCIMB 11184 / NRRL 5439 / UC 5370)</name>
    <dbReference type="NCBI Taxonomy" id="463191"/>
    <lineage>
        <taxon>Bacteria</taxon>
        <taxon>Bacillati</taxon>
        <taxon>Actinomycetota</taxon>
        <taxon>Actinomycetes</taxon>
        <taxon>Kitasatosporales</taxon>
        <taxon>Streptomycetaceae</taxon>
        <taxon>Streptomyces</taxon>
    </lineage>
</organism>
<reference evidence="2" key="1">
    <citation type="submission" date="2009-10" db="EMBL/GenBank/DDBJ databases">
        <title>The genome sequence of Streptomyces sviceus strain ATCC 29083.</title>
        <authorList>
            <consortium name="The Broad Institute Genome Sequencing Platform"/>
            <consortium name="Broad Institute Microbial Sequencing Center"/>
            <person name="Fischbach M."/>
            <person name="Godfrey P."/>
            <person name="Ward D."/>
            <person name="Young S."/>
            <person name="Zeng Q."/>
            <person name="Koehrsen M."/>
            <person name="Alvarado L."/>
            <person name="Berlin A.M."/>
            <person name="Bochicchio J."/>
            <person name="Borenstein D."/>
            <person name="Chapman S.B."/>
            <person name="Chen Z."/>
            <person name="Engels R."/>
            <person name="Freedman E."/>
            <person name="Gellesch M."/>
            <person name="Goldberg J."/>
            <person name="Griggs A."/>
            <person name="Gujja S."/>
            <person name="Heilman E.R."/>
            <person name="Heiman D.I."/>
            <person name="Hepburn T.A."/>
            <person name="Howarth C."/>
            <person name="Jen D."/>
            <person name="Larson L."/>
            <person name="Lewis B."/>
            <person name="Mehta T."/>
            <person name="Park D."/>
            <person name="Pearson M."/>
            <person name="Richards J."/>
            <person name="Roberts A."/>
            <person name="Saif S."/>
            <person name="Shea T.D."/>
            <person name="Shenoy N."/>
            <person name="Sisk P."/>
            <person name="Stolte C."/>
            <person name="Sykes S.N."/>
            <person name="Thomson T."/>
            <person name="Walk T."/>
            <person name="White J."/>
            <person name="Yandava C."/>
            <person name="Straight P."/>
            <person name="Clardy J."/>
            <person name="Hung D."/>
            <person name="Kolter R."/>
            <person name="Mekalanos J."/>
            <person name="Walker S."/>
            <person name="Walsh C.T."/>
            <person name="Wieland-Brown L.C."/>
            <person name="Haas B."/>
            <person name="Nusbaum C."/>
            <person name="Birren B."/>
        </authorList>
    </citation>
    <scope>NUCLEOTIDE SEQUENCE [LARGE SCALE GENOMIC DNA]</scope>
    <source>
        <strain evidence="2">ATCC 29083</strain>
    </source>
</reference>
<dbReference type="EMBL" id="CM000951">
    <property type="protein sequence ID" value="EDY57956.1"/>
    <property type="molecule type" value="Genomic_DNA"/>
</dbReference>
<accession>B5HYM2</accession>
<feature type="transmembrane region" description="Helical" evidence="1">
    <location>
        <begin position="111"/>
        <end position="132"/>
    </location>
</feature>
<evidence type="ECO:0000313" key="2">
    <source>
        <dbReference type="EMBL" id="EDY57956.1"/>
    </source>
</evidence>
<dbReference type="Proteomes" id="UP000002785">
    <property type="component" value="Chromosome"/>
</dbReference>